<dbReference type="GO" id="GO:0005737">
    <property type="term" value="C:cytoplasm"/>
    <property type="evidence" value="ECO:0007669"/>
    <property type="project" value="UniProtKB-SubCell"/>
</dbReference>
<comment type="function">
    <text evidence="3 4">Participates actively in the response to hyperosmotic and heat shock by preventing the aggregation of stress-denatured proteins, in association with DnaK and GrpE. It is the nucleotide exchange factor for DnaK and may function as a thermosensor. Unfolded proteins bind initially to DnaJ; upon interaction with the DnaJ-bound protein, DnaK hydrolyzes its bound ATP, resulting in the formation of a stable complex. GrpE releases ADP from DnaK; ATP binding to DnaK triggers the release of the substrate protein, thus completing the reaction cycle. Several rounds of ATP-dependent interactions between DnaJ, DnaK and GrpE are required for fully efficient folding.</text>
</comment>
<reference evidence="7 8" key="1">
    <citation type="journal article" date="2016" name="Nat. Commun.">
        <title>Thousands of microbial genomes shed light on interconnected biogeochemical processes in an aquifer system.</title>
        <authorList>
            <person name="Anantharaman K."/>
            <person name="Brown C.T."/>
            <person name="Hug L.A."/>
            <person name="Sharon I."/>
            <person name="Castelle C.J."/>
            <person name="Probst A.J."/>
            <person name="Thomas B.C."/>
            <person name="Singh A."/>
            <person name="Wilkins M.J."/>
            <person name="Karaoz U."/>
            <person name="Brodie E.L."/>
            <person name="Williams K.H."/>
            <person name="Hubbard S.S."/>
            <person name="Banfield J.F."/>
        </authorList>
    </citation>
    <scope>NUCLEOTIDE SEQUENCE [LARGE SCALE GENOMIC DNA]</scope>
</reference>
<dbReference type="PROSITE" id="PS01071">
    <property type="entry name" value="GRPE"/>
    <property type="match status" value="1"/>
</dbReference>
<sequence length="170" mass="19144">MSKKKTEDFEKLQKELDGLRDLAIQLENQLKRAVADYHNLEKRVAEGRSELTKWGTSELLIKLLPVLDHLEQAMAGVKESNESESQSGWFRGVELAVKEFKNVLQAEGLEEIQTDSEFNPALHEAVDTQVGEDNKILKVVRKGYTLNGKVLRPAQVVVGKVVKEEIKAYG</sequence>
<dbReference type="GO" id="GO:0051082">
    <property type="term" value="F:unfolded protein binding"/>
    <property type="evidence" value="ECO:0007669"/>
    <property type="project" value="TreeGrafter"/>
</dbReference>
<evidence type="ECO:0000256" key="1">
    <source>
        <dbReference type="ARBA" id="ARBA00009054"/>
    </source>
</evidence>
<dbReference type="HAMAP" id="MF_01151">
    <property type="entry name" value="GrpE"/>
    <property type="match status" value="1"/>
</dbReference>
<evidence type="ECO:0000313" key="8">
    <source>
        <dbReference type="Proteomes" id="UP000177555"/>
    </source>
</evidence>
<evidence type="ECO:0000313" key="7">
    <source>
        <dbReference type="EMBL" id="OGE29518.1"/>
    </source>
</evidence>
<dbReference type="Gene3D" id="2.30.22.10">
    <property type="entry name" value="Head domain of nucleotide exchange factor GrpE"/>
    <property type="match status" value="1"/>
</dbReference>
<keyword evidence="2 3" id="KW-0143">Chaperone</keyword>
<evidence type="ECO:0000256" key="6">
    <source>
        <dbReference type="SAM" id="Coils"/>
    </source>
</evidence>
<gene>
    <name evidence="3" type="primary">grpE</name>
    <name evidence="7" type="ORF">A2867_00935</name>
</gene>
<evidence type="ECO:0000256" key="2">
    <source>
        <dbReference type="ARBA" id="ARBA00023186"/>
    </source>
</evidence>
<name>A0A1F5JLV3_9BACT</name>
<keyword evidence="3 4" id="KW-0346">Stress response</keyword>
<dbReference type="CDD" id="cd00446">
    <property type="entry name" value="GrpE"/>
    <property type="match status" value="1"/>
</dbReference>
<protein>
    <recommendedName>
        <fullName evidence="3 4">Protein GrpE</fullName>
    </recommendedName>
    <alternativeName>
        <fullName evidence="3">HSP-70 cofactor</fullName>
    </alternativeName>
</protein>
<dbReference type="SUPFAM" id="SSF51064">
    <property type="entry name" value="Head domain of nucleotide exchange factor GrpE"/>
    <property type="match status" value="1"/>
</dbReference>
<dbReference type="Gene3D" id="3.90.20.20">
    <property type="match status" value="1"/>
</dbReference>
<accession>A0A1F5JLV3</accession>
<dbReference type="Proteomes" id="UP000177555">
    <property type="component" value="Unassembled WGS sequence"/>
</dbReference>
<evidence type="ECO:0000256" key="4">
    <source>
        <dbReference type="RuleBase" id="RU000639"/>
    </source>
</evidence>
<dbReference type="InterPro" id="IPR000740">
    <property type="entry name" value="GrpE"/>
</dbReference>
<evidence type="ECO:0000256" key="5">
    <source>
        <dbReference type="RuleBase" id="RU004478"/>
    </source>
</evidence>
<dbReference type="GO" id="GO:0000774">
    <property type="term" value="F:adenyl-nucleotide exchange factor activity"/>
    <property type="evidence" value="ECO:0007669"/>
    <property type="project" value="InterPro"/>
</dbReference>
<dbReference type="AlphaFoldDB" id="A0A1F5JLV3"/>
<comment type="subcellular location">
    <subcellularLocation>
        <location evidence="3">Cytoplasm</location>
    </subcellularLocation>
</comment>
<comment type="subunit">
    <text evidence="3">Homodimer.</text>
</comment>
<organism evidence="7 8">
    <name type="scientific">Candidatus Daviesbacteria bacterium RIFCSPHIGHO2_01_FULL_40_11</name>
    <dbReference type="NCBI Taxonomy" id="1797762"/>
    <lineage>
        <taxon>Bacteria</taxon>
        <taxon>Candidatus Daviesiibacteriota</taxon>
    </lineage>
</organism>
<comment type="caution">
    <text evidence="7">The sequence shown here is derived from an EMBL/GenBank/DDBJ whole genome shotgun (WGS) entry which is preliminary data.</text>
</comment>
<dbReference type="GO" id="GO:0042803">
    <property type="term" value="F:protein homodimerization activity"/>
    <property type="evidence" value="ECO:0007669"/>
    <property type="project" value="InterPro"/>
</dbReference>
<evidence type="ECO:0000256" key="3">
    <source>
        <dbReference type="HAMAP-Rule" id="MF_01151"/>
    </source>
</evidence>
<dbReference type="GO" id="GO:0006457">
    <property type="term" value="P:protein folding"/>
    <property type="evidence" value="ECO:0007669"/>
    <property type="project" value="InterPro"/>
</dbReference>
<feature type="coiled-coil region" evidence="6">
    <location>
        <begin position="2"/>
        <end position="50"/>
    </location>
</feature>
<dbReference type="EMBL" id="MFCP01000005">
    <property type="protein sequence ID" value="OGE29518.1"/>
    <property type="molecule type" value="Genomic_DNA"/>
</dbReference>
<dbReference type="SUPFAM" id="SSF58014">
    <property type="entry name" value="Coiled-coil domain of nucleotide exchange factor GrpE"/>
    <property type="match status" value="1"/>
</dbReference>
<keyword evidence="6" id="KW-0175">Coiled coil</keyword>
<dbReference type="GO" id="GO:0051087">
    <property type="term" value="F:protein-folding chaperone binding"/>
    <property type="evidence" value="ECO:0007669"/>
    <property type="project" value="InterPro"/>
</dbReference>
<comment type="similarity">
    <text evidence="1 3 5">Belongs to the GrpE family.</text>
</comment>
<dbReference type="PANTHER" id="PTHR21237">
    <property type="entry name" value="GRPE PROTEIN"/>
    <property type="match status" value="1"/>
</dbReference>
<keyword evidence="3" id="KW-0963">Cytoplasm</keyword>
<dbReference type="InterPro" id="IPR013805">
    <property type="entry name" value="GrpE_CC"/>
</dbReference>
<dbReference type="PRINTS" id="PR00773">
    <property type="entry name" value="GRPEPROTEIN"/>
</dbReference>
<dbReference type="Pfam" id="PF01025">
    <property type="entry name" value="GrpE"/>
    <property type="match status" value="1"/>
</dbReference>
<dbReference type="PANTHER" id="PTHR21237:SF23">
    <property type="entry name" value="GRPE PROTEIN HOMOLOG, MITOCHONDRIAL"/>
    <property type="match status" value="1"/>
</dbReference>
<proteinExistence type="inferred from homology"/>
<dbReference type="InterPro" id="IPR009012">
    <property type="entry name" value="GrpE_head"/>
</dbReference>